<feature type="region of interest" description="Disordered" evidence="1">
    <location>
        <begin position="1"/>
        <end position="34"/>
    </location>
</feature>
<dbReference type="Pfam" id="PF07762">
    <property type="entry name" value="DUF1618"/>
    <property type="match status" value="1"/>
</dbReference>
<dbReference type="PANTHER" id="PTHR33074:SF132">
    <property type="entry name" value="DUF1618 DOMAIN-CONTAINING PROTEIN"/>
    <property type="match status" value="1"/>
</dbReference>
<feature type="region of interest" description="Disordered" evidence="1">
    <location>
        <begin position="49"/>
        <end position="69"/>
    </location>
</feature>
<dbReference type="AlphaFoldDB" id="R7WA56"/>
<organism evidence="2">
    <name type="scientific">Aegilops tauschii</name>
    <name type="common">Tausch's goatgrass</name>
    <name type="synonym">Aegilops squarrosa</name>
    <dbReference type="NCBI Taxonomy" id="37682"/>
    <lineage>
        <taxon>Eukaryota</taxon>
        <taxon>Viridiplantae</taxon>
        <taxon>Streptophyta</taxon>
        <taxon>Embryophyta</taxon>
        <taxon>Tracheophyta</taxon>
        <taxon>Spermatophyta</taxon>
        <taxon>Magnoliopsida</taxon>
        <taxon>Liliopsida</taxon>
        <taxon>Poales</taxon>
        <taxon>Poaceae</taxon>
        <taxon>BOP clade</taxon>
        <taxon>Pooideae</taxon>
        <taxon>Triticodae</taxon>
        <taxon>Triticeae</taxon>
        <taxon>Triticinae</taxon>
        <taxon>Aegilops</taxon>
    </lineage>
</organism>
<evidence type="ECO:0000313" key="2">
    <source>
        <dbReference type="EnsemblPlants" id="EMT18463"/>
    </source>
</evidence>
<reference evidence="2" key="1">
    <citation type="submission" date="2015-06" db="UniProtKB">
        <authorList>
            <consortium name="EnsemblPlants"/>
        </authorList>
    </citation>
    <scope>IDENTIFICATION</scope>
</reference>
<dbReference type="PANTHER" id="PTHR33074">
    <property type="entry name" value="EXPRESSED PROTEIN-RELATED"/>
    <property type="match status" value="1"/>
</dbReference>
<evidence type="ECO:0000256" key="1">
    <source>
        <dbReference type="SAM" id="MobiDB-lite"/>
    </source>
</evidence>
<name>R7WA56_AEGTA</name>
<protein>
    <submittedName>
        <fullName evidence="2">Uncharacterized protein</fullName>
    </submittedName>
</protein>
<dbReference type="EnsemblPlants" id="EMT18463">
    <property type="protein sequence ID" value="EMT18463"/>
    <property type="gene ID" value="F775_11745"/>
</dbReference>
<accession>R7WA56</accession>
<dbReference type="InterPro" id="IPR011676">
    <property type="entry name" value="DUF1618"/>
</dbReference>
<feature type="compositionally biased region" description="Polar residues" evidence="1">
    <location>
        <begin position="51"/>
        <end position="61"/>
    </location>
</feature>
<proteinExistence type="predicted"/>
<sequence length="434" mass="48290">MSMPFRLPAASFRPPTLQEPSYAADSASRRPGSPDWVLLQQLSYISDRRNATTAESKTSDGQAEDDDDDHSYTHYEASVICAEGALVLFSVTLSSAWNSRYEYFVYRAGPGKPSLDLLPDPNIRGFVAEEFGLLPCGDAHGGHYAVAYLNWVPNAGDDPWQFDAHVFSSETRAWTARRASQSLSESDKLLLGDHDTGKQITVGAGSLGWVDIIRGILLVTNLFDEHPVIQYIPLPEPRVRTTDEDGGIFYCADLPEYIRDVTCCDGLIKLVDIDFYGGDGGSDEGWIATTFTRMVSWDDWRRSFTVDAADISVDPSYRALLPDLWNDKAKQLDLKKLAYYGPTLSTQDDDFVYMMARVNDEDDKACVIAVDMKRAAVEAVAPFSDQGRRGITTYSMRLPQVHRHDDGRQTGDSSFFHMWLLRNSMPPALGFSAG</sequence>